<feature type="compositionally biased region" description="Polar residues" evidence="1">
    <location>
        <begin position="66"/>
        <end position="75"/>
    </location>
</feature>
<dbReference type="Proteomes" id="UP000789739">
    <property type="component" value="Unassembled WGS sequence"/>
</dbReference>
<evidence type="ECO:0000256" key="2">
    <source>
        <dbReference type="SAM" id="Phobius"/>
    </source>
</evidence>
<dbReference type="EMBL" id="CAJVPI010001215">
    <property type="protein sequence ID" value="CAG8601125.1"/>
    <property type="molecule type" value="Genomic_DNA"/>
</dbReference>
<feature type="compositionally biased region" description="Polar residues" evidence="1">
    <location>
        <begin position="88"/>
        <end position="105"/>
    </location>
</feature>
<feature type="region of interest" description="Disordered" evidence="1">
    <location>
        <begin position="19"/>
        <end position="105"/>
    </location>
</feature>
<keyword evidence="4" id="KW-1185">Reference proteome</keyword>
<keyword evidence="2" id="KW-0812">Transmembrane</keyword>
<evidence type="ECO:0000313" key="4">
    <source>
        <dbReference type="Proteomes" id="UP000789739"/>
    </source>
</evidence>
<dbReference type="AlphaFoldDB" id="A0A9N9GE64"/>
<sequence length="251" mass="28637">MLTRFNKRHWLNDIATHRYSDEQNSENYSAFGSFRDNYDDDNSEDEKPLSRRFKSTRENLRRGQPVRQSTTQSKRAPQPKPTKPTELSPLSSDQAYVSSTTQNTSSKCFPTVAYTFKITLTNGNRITTITLLTIMIIRLPGIDINLKAKALRCRAISYEAMEKYTQARDDYEELITTNMKNVWETDRLRATTQMPKTAETNDRHANAMHNSENAKSLGISFLVMLLLISTLLFPMSPPLSPPTSETALSNE</sequence>
<gene>
    <name evidence="3" type="ORF">PBRASI_LOCUS7648</name>
</gene>
<name>A0A9N9GE64_9GLOM</name>
<accession>A0A9N9GE64</accession>
<protein>
    <submittedName>
        <fullName evidence="3">7356_t:CDS:1</fullName>
    </submittedName>
</protein>
<feature type="compositionally biased region" description="Basic and acidic residues" evidence="1">
    <location>
        <begin position="45"/>
        <end position="61"/>
    </location>
</feature>
<proteinExistence type="predicted"/>
<reference evidence="3" key="1">
    <citation type="submission" date="2021-06" db="EMBL/GenBank/DDBJ databases">
        <authorList>
            <person name="Kallberg Y."/>
            <person name="Tangrot J."/>
            <person name="Rosling A."/>
        </authorList>
    </citation>
    <scope>NUCLEOTIDE SEQUENCE</scope>
    <source>
        <strain evidence="3">BR232B</strain>
    </source>
</reference>
<evidence type="ECO:0000256" key="1">
    <source>
        <dbReference type="SAM" id="MobiDB-lite"/>
    </source>
</evidence>
<dbReference type="OrthoDB" id="1717591at2759"/>
<keyword evidence="2" id="KW-1133">Transmembrane helix</keyword>
<organism evidence="3 4">
    <name type="scientific">Paraglomus brasilianum</name>
    <dbReference type="NCBI Taxonomy" id="144538"/>
    <lineage>
        <taxon>Eukaryota</taxon>
        <taxon>Fungi</taxon>
        <taxon>Fungi incertae sedis</taxon>
        <taxon>Mucoromycota</taxon>
        <taxon>Glomeromycotina</taxon>
        <taxon>Glomeromycetes</taxon>
        <taxon>Paraglomerales</taxon>
        <taxon>Paraglomeraceae</taxon>
        <taxon>Paraglomus</taxon>
    </lineage>
</organism>
<feature type="transmembrane region" description="Helical" evidence="2">
    <location>
        <begin position="217"/>
        <end position="235"/>
    </location>
</feature>
<evidence type="ECO:0000313" key="3">
    <source>
        <dbReference type="EMBL" id="CAG8601125.1"/>
    </source>
</evidence>
<keyword evidence="2" id="KW-0472">Membrane</keyword>
<comment type="caution">
    <text evidence="3">The sequence shown here is derived from an EMBL/GenBank/DDBJ whole genome shotgun (WGS) entry which is preliminary data.</text>
</comment>